<dbReference type="SUPFAM" id="SSF110581">
    <property type="entry name" value="Indigoidine synthase A-like"/>
    <property type="match status" value="1"/>
</dbReference>
<dbReference type="Proteomes" id="UP000275078">
    <property type="component" value="Unassembled WGS sequence"/>
</dbReference>
<evidence type="ECO:0000259" key="7">
    <source>
        <dbReference type="Pfam" id="PF00294"/>
    </source>
</evidence>
<dbReference type="InterPro" id="IPR029056">
    <property type="entry name" value="Ribokinase-like"/>
</dbReference>
<keyword evidence="2" id="KW-0378">Hydrolase</keyword>
<dbReference type="EMBL" id="ML119653">
    <property type="protein sequence ID" value="RPA85630.1"/>
    <property type="molecule type" value="Genomic_DNA"/>
</dbReference>
<evidence type="ECO:0000256" key="5">
    <source>
        <dbReference type="ARBA" id="ARBA00023295"/>
    </source>
</evidence>
<evidence type="ECO:0000256" key="2">
    <source>
        <dbReference type="ARBA" id="ARBA00022801"/>
    </source>
</evidence>
<keyword evidence="1" id="KW-0479">Metal-binding</keyword>
<dbReference type="GO" id="GO:0046872">
    <property type="term" value="F:metal ion binding"/>
    <property type="evidence" value="ECO:0007669"/>
    <property type="project" value="UniProtKB-KW"/>
</dbReference>
<dbReference type="CDD" id="cd01941">
    <property type="entry name" value="YeiC_kinase_like"/>
    <property type="match status" value="1"/>
</dbReference>
<evidence type="ECO:0000313" key="8">
    <source>
        <dbReference type="EMBL" id="RPA85630.1"/>
    </source>
</evidence>
<sequence>MALTTLITRQRLAGSALATRALNVGRRSISTKYLRISEEVEDAVRTNKPVVALESAIYTHGFPSPDNIKLAEFVEGAVRDGGAIPATIAILDGVARVGLSKAETEQLCNSAGSPNTVKISRRDLAHVLGLKDHGVSYNGGTTIAGTMILAKAAGIKVFATGGLGGVHRGAEKTFDISADLTELGRTNVAVISSGSKAFLDLPKTLEYLETQGVYVSTFGKRSERVDFPAFYSVRSGLKSPNVTETPAEAASIIRASHELGLTSGQLFCNPIQAEHEIPKEQIDEIIVRAIEAADRSGATGKDNTPFILNEIKKLSGGGSLGANIALIVNNACRGAEVAVELSKLYSSASTSFQPPPPSPKYQTSFKFPSTPPRPVRLSSSAPIPTPKPSPEPTTSAKPKLEKAPKPTFKSPETIVVGSIALDVTCHHSPLTHTTSKGTLKLHTSNPVEIHESIGGVGHNIALASHLVGGGVRLISVVRNDSAGNAILEEMKNKNMDTSGLRFITDPKEGGRTARYVSINEHDGELYVAAADMSIIETHLDGTAVAEQIKAAADAGTLKYVCLDGNLTPEVMASILTAIPKGVKVAFEPTSTAKSTRVISLPSTPISFFPKHKVDLITPNQYELDSLFQAVSKEDDKNYVLENPGWFKVIDELNININFRTKQEFYFNTRPGAKFLVEEGHLQKAIRLSPIFPFQLVKFGDRGVLAVKIIPAGASAAENPALEEKTTDEDAGIMTQADPATGIDGLWIKWFPVTKKVVTDEGSVSGAGDTFAGVTLAALSKGKGVIRAVELGMKAAAVTVGDRGTVSAGVEELKRELLE</sequence>
<dbReference type="HAMAP" id="MF_01876">
    <property type="entry name" value="PsiMP_glycosidase"/>
    <property type="match status" value="1"/>
</dbReference>
<feature type="domain" description="Carbohydrate kinase PfkB" evidence="7">
    <location>
        <begin position="762"/>
        <end position="806"/>
    </location>
</feature>
<dbReference type="GO" id="GO:0005737">
    <property type="term" value="C:cytoplasm"/>
    <property type="evidence" value="ECO:0007669"/>
    <property type="project" value="TreeGrafter"/>
</dbReference>
<gene>
    <name evidence="8" type="ORF">BJ508DRAFT_412010</name>
</gene>
<dbReference type="Gene3D" id="3.40.1790.10">
    <property type="entry name" value="Indigoidine synthase domain"/>
    <property type="match status" value="1"/>
</dbReference>
<organism evidence="8 9">
    <name type="scientific">Ascobolus immersus RN42</name>
    <dbReference type="NCBI Taxonomy" id="1160509"/>
    <lineage>
        <taxon>Eukaryota</taxon>
        <taxon>Fungi</taxon>
        <taxon>Dikarya</taxon>
        <taxon>Ascomycota</taxon>
        <taxon>Pezizomycotina</taxon>
        <taxon>Pezizomycetes</taxon>
        <taxon>Pezizales</taxon>
        <taxon>Ascobolaceae</taxon>
        <taxon>Ascobolus</taxon>
    </lineage>
</organism>
<keyword evidence="9" id="KW-1185">Reference proteome</keyword>
<proteinExistence type="inferred from homology"/>
<dbReference type="GO" id="GO:0004730">
    <property type="term" value="F:pseudouridylate synthase activity"/>
    <property type="evidence" value="ECO:0007669"/>
    <property type="project" value="InterPro"/>
</dbReference>
<protein>
    <recommendedName>
        <fullName evidence="7">Carbohydrate kinase PfkB domain-containing protein</fullName>
    </recommendedName>
</protein>
<dbReference type="AlphaFoldDB" id="A0A3N4INB4"/>
<dbReference type="PANTHER" id="PTHR42909">
    <property type="entry name" value="ZGC:136858"/>
    <property type="match status" value="1"/>
</dbReference>
<evidence type="ECO:0000256" key="4">
    <source>
        <dbReference type="ARBA" id="ARBA00023239"/>
    </source>
</evidence>
<dbReference type="InterPro" id="IPR022830">
    <property type="entry name" value="Indigdn_synthA-like"/>
</dbReference>
<dbReference type="PANTHER" id="PTHR42909:SF1">
    <property type="entry name" value="CARBOHYDRATE KINASE PFKB DOMAIN-CONTAINING PROTEIN"/>
    <property type="match status" value="1"/>
</dbReference>
<dbReference type="OrthoDB" id="198885at2759"/>
<name>A0A3N4INB4_ASCIM</name>
<evidence type="ECO:0000256" key="3">
    <source>
        <dbReference type="ARBA" id="ARBA00023211"/>
    </source>
</evidence>
<dbReference type="InterPro" id="IPR011611">
    <property type="entry name" value="PfkB_dom"/>
</dbReference>
<dbReference type="STRING" id="1160509.A0A3N4INB4"/>
<dbReference type="InterPro" id="IPR007342">
    <property type="entry name" value="PsuG"/>
</dbReference>
<dbReference type="Pfam" id="PF00294">
    <property type="entry name" value="PfkB"/>
    <property type="match status" value="2"/>
</dbReference>
<feature type="region of interest" description="Disordered" evidence="6">
    <location>
        <begin position="348"/>
        <end position="408"/>
    </location>
</feature>
<evidence type="ECO:0000256" key="6">
    <source>
        <dbReference type="SAM" id="MobiDB-lite"/>
    </source>
</evidence>
<dbReference type="Pfam" id="PF04227">
    <property type="entry name" value="Indigoidine_A"/>
    <property type="match status" value="1"/>
</dbReference>
<keyword evidence="5" id="KW-0326">Glycosidase</keyword>
<dbReference type="SUPFAM" id="SSF53613">
    <property type="entry name" value="Ribokinase-like"/>
    <property type="match status" value="1"/>
</dbReference>
<accession>A0A3N4INB4</accession>
<evidence type="ECO:0000313" key="9">
    <source>
        <dbReference type="Proteomes" id="UP000275078"/>
    </source>
</evidence>
<feature type="domain" description="Carbohydrate kinase PfkB" evidence="7">
    <location>
        <begin position="444"/>
        <end position="633"/>
    </location>
</feature>
<keyword evidence="3" id="KW-0464">Manganese</keyword>
<keyword evidence="4" id="KW-0456">Lyase</keyword>
<evidence type="ECO:0000256" key="1">
    <source>
        <dbReference type="ARBA" id="ARBA00022723"/>
    </source>
</evidence>
<dbReference type="GO" id="GO:0016798">
    <property type="term" value="F:hydrolase activity, acting on glycosyl bonds"/>
    <property type="evidence" value="ECO:0007669"/>
    <property type="project" value="UniProtKB-KW"/>
</dbReference>
<reference evidence="8 9" key="1">
    <citation type="journal article" date="2018" name="Nat. Ecol. Evol.">
        <title>Pezizomycetes genomes reveal the molecular basis of ectomycorrhizal truffle lifestyle.</title>
        <authorList>
            <person name="Murat C."/>
            <person name="Payen T."/>
            <person name="Noel B."/>
            <person name="Kuo A."/>
            <person name="Morin E."/>
            <person name="Chen J."/>
            <person name="Kohler A."/>
            <person name="Krizsan K."/>
            <person name="Balestrini R."/>
            <person name="Da Silva C."/>
            <person name="Montanini B."/>
            <person name="Hainaut M."/>
            <person name="Levati E."/>
            <person name="Barry K.W."/>
            <person name="Belfiori B."/>
            <person name="Cichocki N."/>
            <person name="Clum A."/>
            <person name="Dockter R.B."/>
            <person name="Fauchery L."/>
            <person name="Guy J."/>
            <person name="Iotti M."/>
            <person name="Le Tacon F."/>
            <person name="Lindquist E.A."/>
            <person name="Lipzen A."/>
            <person name="Malagnac F."/>
            <person name="Mello A."/>
            <person name="Molinier V."/>
            <person name="Miyauchi S."/>
            <person name="Poulain J."/>
            <person name="Riccioni C."/>
            <person name="Rubini A."/>
            <person name="Sitrit Y."/>
            <person name="Splivallo R."/>
            <person name="Traeger S."/>
            <person name="Wang M."/>
            <person name="Zifcakova L."/>
            <person name="Wipf D."/>
            <person name="Zambonelli A."/>
            <person name="Paolocci F."/>
            <person name="Nowrousian M."/>
            <person name="Ottonello S."/>
            <person name="Baldrian P."/>
            <person name="Spatafora J.W."/>
            <person name="Henrissat B."/>
            <person name="Nagy L.G."/>
            <person name="Aury J.M."/>
            <person name="Wincker P."/>
            <person name="Grigoriev I.V."/>
            <person name="Bonfante P."/>
            <person name="Martin F.M."/>
        </authorList>
    </citation>
    <scope>NUCLEOTIDE SEQUENCE [LARGE SCALE GENOMIC DNA]</scope>
    <source>
        <strain evidence="8 9">RN42</strain>
    </source>
</reference>
<dbReference type="Gene3D" id="3.40.1190.20">
    <property type="match status" value="1"/>
</dbReference>